<evidence type="ECO:0000256" key="1">
    <source>
        <dbReference type="SAM" id="MobiDB-lite"/>
    </source>
</evidence>
<evidence type="ECO:0000259" key="2">
    <source>
        <dbReference type="Pfam" id="PF23255"/>
    </source>
</evidence>
<feature type="region of interest" description="Disordered" evidence="1">
    <location>
        <begin position="133"/>
        <end position="168"/>
    </location>
</feature>
<dbReference type="GO" id="GO:0036464">
    <property type="term" value="C:cytoplasmic ribonucleoprotein granule"/>
    <property type="evidence" value="ECO:0007669"/>
    <property type="project" value="TreeGrafter"/>
</dbReference>
<protein>
    <submittedName>
        <fullName evidence="3">KH and NYN domain containing</fullName>
    </submittedName>
</protein>
<organism evidence="3 4">
    <name type="scientific">Amphilophus citrinellus</name>
    <name type="common">Midas cichlid</name>
    <name type="synonym">Cichlasoma citrinellum</name>
    <dbReference type="NCBI Taxonomy" id="61819"/>
    <lineage>
        <taxon>Eukaryota</taxon>
        <taxon>Metazoa</taxon>
        <taxon>Chordata</taxon>
        <taxon>Craniata</taxon>
        <taxon>Vertebrata</taxon>
        <taxon>Euteleostomi</taxon>
        <taxon>Actinopterygii</taxon>
        <taxon>Neopterygii</taxon>
        <taxon>Teleostei</taxon>
        <taxon>Neoteleostei</taxon>
        <taxon>Acanthomorphata</taxon>
        <taxon>Ovalentaria</taxon>
        <taxon>Cichlomorphae</taxon>
        <taxon>Cichliformes</taxon>
        <taxon>Cichlidae</taxon>
        <taxon>New World cichlids</taxon>
        <taxon>Cichlasomatinae</taxon>
        <taxon>Heroini</taxon>
        <taxon>Amphilophus</taxon>
    </lineage>
</organism>
<dbReference type="GO" id="GO:0003729">
    <property type="term" value="F:mRNA binding"/>
    <property type="evidence" value="ECO:0007669"/>
    <property type="project" value="TreeGrafter"/>
</dbReference>
<dbReference type="AlphaFoldDB" id="A0A3Q0RU26"/>
<dbReference type="GeneTree" id="ENSGT00940000161519"/>
<dbReference type="Pfam" id="PF23255">
    <property type="entry name" value="DUF7070"/>
    <property type="match status" value="1"/>
</dbReference>
<dbReference type="PANTHER" id="PTHR12876:SF28">
    <property type="entry name" value="PROTEIN KHNYN"/>
    <property type="match status" value="1"/>
</dbReference>
<dbReference type="PANTHER" id="PTHR12876">
    <property type="entry name" value="N4BP1-RELATED"/>
    <property type="match status" value="1"/>
</dbReference>
<dbReference type="GO" id="GO:0005634">
    <property type="term" value="C:nucleus"/>
    <property type="evidence" value="ECO:0007669"/>
    <property type="project" value="TreeGrafter"/>
</dbReference>
<dbReference type="Proteomes" id="UP000261340">
    <property type="component" value="Unplaced"/>
</dbReference>
<sequence>MEENVTKLYNLLPEGSTHQLLLELQKEGVREAEAFREGPREMDDVVLEAGRPKVGPADIEIRREIESFKPAEKRESDETGKVMMPNLIYTSKQKQHKQSKSQTPHIILPEVKGPPMPTYASSMDLQLTNFQSNKQQAHIKPNSSPSKQNHQAHNNPSKGSDKRSFVSPPSVVVTGEQRFLESLQIPFELKLTDKPGDPTLRAIIIDGSNVAMRCELLQRMGRSCGENAVQCRVE</sequence>
<feature type="compositionally biased region" description="Polar residues" evidence="1">
    <location>
        <begin position="133"/>
        <end position="158"/>
    </location>
</feature>
<feature type="region of interest" description="Disordered" evidence="1">
    <location>
        <begin position="91"/>
        <end position="110"/>
    </location>
</feature>
<proteinExistence type="predicted"/>
<reference evidence="3" key="2">
    <citation type="submission" date="2025-09" db="UniProtKB">
        <authorList>
            <consortium name="Ensembl"/>
        </authorList>
    </citation>
    <scope>IDENTIFICATION</scope>
</reference>
<name>A0A3Q0RU26_AMPCI</name>
<accession>A0A3Q0RU26</accession>
<reference evidence="3" key="1">
    <citation type="submission" date="2025-08" db="UniProtKB">
        <authorList>
            <consortium name="Ensembl"/>
        </authorList>
    </citation>
    <scope>IDENTIFICATION</scope>
</reference>
<evidence type="ECO:0000313" key="3">
    <source>
        <dbReference type="Ensembl" id="ENSACIP00000011890.1"/>
    </source>
</evidence>
<dbReference type="InterPro" id="IPR051101">
    <property type="entry name" value="ZC3H12/N4BP1_RNase_Reg"/>
</dbReference>
<feature type="domain" description="DUF7070" evidence="2">
    <location>
        <begin position="1"/>
        <end position="28"/>
    </location>
</feature>
<dbReference type="Ensembl" id="ENSACIT00000012223.1">
    <property type="protein sequence ID" value="ENSACIP00000011890.1"/>
    <property type="gene ID" value="ENSACIG00000009218.1"/>
</dbReference>
<dbReference type="GO" id="GO:0004521">
    <property type="term" value="F:RNA endonuclease activity"/>
    <property type="evidence" value="ECO:0007669"/>
    <property type="project" value="TreeGrafter"/>
</dbReference>
<evidence type="ECO:0000313" key="4">
    <source>
        <dbReference type="Proteomes" id="UP000261340"/>
    </source>
</evidence>
<dbReference type="InterPro" id="IPR055498">
    <property type="entry name" value="DUF7070"/>
</dbReference>
<keyword evidence="4" id="KW-1185">Reference proteome</keyword>